<accession>A0A7H8XKH0</accession>
<reference evidence="4 5" key="1">
    <citation type="submission" date="2020-07" db="EMBL/GenBank/DDBJ databases">
        <title>A bifunctional nitrone conjugated secondary metabolite targeting the ribosome.</title>
        <authorList>
            <person name="Limbrick E.M."/>
            <person name="Graf M."/>
            <person name="Derewacz D.K."/>
            <person name="Nguyen F."/>
            <person name="Spraggins J.M."/>
            <person name="Wieland M."/>
            <person name="Ynigez-Gutierrez A.E."/>
            <person name="Reisman B.J."/>
            <person name="Zinshteyn B."/>
            <person name="McCulloch K."/>
            <person name="Iverson T.M."/>
            <person name="Green R."/>
            <person name="Wilson D.N."/>
            <person name="Bachmann B.O."/>
        </authorList>
    </citation>
    <scope>NUCLEOTIDE SEQUENCE [LARGE SCALE GENOMIC DNA]</scope>
    <source>
        <strain evidence="5">aurantiaca</strain>
    </source>
</reference>
<dbReference type="Pfam" id="PF17929">
    <property type="entry name" value="TetR_C_34"/>
    <property type="match status" value="1"/>
</dbReference>
<dbReference type="GO" id="GO:0003700">
    <property type="term" value="F:DNA-binding transcription factor activity"/>
    <property type="evidence" value="ECO:0007669"/>
    <property type="project" value="TreeGrafter"/>
</dbReference>
<dbReference type="GO" id="GO:0000976">
    <property type="term" value="F:transcription cis-regulatory region binding"/>
    <property type="evidence" value="ECO:0007669"/>
    <property type="project" value="TreeGrafter"/>
</dbReference>
<dbReference type="SUPFAM" id="SSF46689">
    <property type="entry name" value="Homeodomain-like"/>
    <property type="match status" value="1"/>
</dbReference>
<dbReference type="Pfam" id="PF00440">
    <property type="entry name" value="TetR_N"/>
    <property type="match status" value="1"/>
</dbReference>
<dbReference type="InterPro" id="IPR041483">
    <property type="entry name" value="TetR_C_34"/>
</dbReference>
<dbReference type="GeneID" id="301312089"/>
<dbReference type="Gene3D" id="1.10.357.10">
    <property type="entry name" value="Tetracycline Repressor, domain 2"/>
    <property type="match status" value="1"/>
</dbReference>
<dbReference type="KEGG" id="mcab:HXZ27_15585"/>
<dbReference type="AlphaFoldDB" id="A0A7H8XKH0"/>
<evidence type="ECO:0000256" key="2">
    <source>
        <dbReference type="ARBA" id="ARBA00023125"/>
    </source>
</evidence>
<protein>
    <submittedName>
        <fullName evidence="4">TetR family transcriptional regulator</fullName>
    </submittedName>
</protein>
<dbReference type="Proteomes" id="UP000509335">
    <property type="component" value="Chromosome"/>
</dbReference>
<sequence>MASTFQRARTAEQRAERATAILRAARDLLDELPLEAVTLNAIAGRAGFAASNVLRYYDSREAVLLALVAAETETWLTDLLAEPPVSGQNADRCRAVAATVAATMERHPHFCELISVQAAVLERNVRVETTAAFKATTSEQLGRAGDWLLGALPELAPLGRPAVLQFTARCIVIAGALWAHSRSNTRVAEHLGDTESAGNDRTSAVADIRDTLALLFLGATRHERRPGGSARPTAHRIR</sequence>
<dbReference type="PANTHER" id="PTHR30055">
    <property type="entry name" value="HTH-TYPE TRANSCRIPTIONAL REGULATOR RUTR"/>
    <property type="match status" value="1"/>
</dbReference>
<dbReference type="InterPro" id="IPR050109">
    <property type="entry name" value="HTH-type_TetR-like_transc_reg"/>
</dbReference>
<evidence type="ECO:0000313" key="5">
    <source>
        <dbReference type="Proteomes" id="UP000509335"/>
    </source>
</evidence>
<dbReference type="PROSITE" id="PS50977">
    <property type="entry name" value="HTH_TETR_2"/>
    <property type="match status" value="1"/>
</dbReference>
<evidence type="ECO:0000313" key="4">
    <source>
        <dbReference type="EMBL" id="QLD25446.1"/>
    </source>
</evidence>
<dbReference type="RefSeq" id="WP_178064848.1">
    <property type="nucleotide sequence ID" value="NZ_JBICTT010000016.1"/>
</dbReference>
<evidence type="ECO:0000256" key="3">
    <source>
        <dbReference type="ARBA" id="ARBA00023163"/>
    </source>
</evidence>
<keyword evidence="3" id="KW-0804">Transcription</keyword>
<proteinExistence type="predicted"/>
<dbReference type="InterPro" id="IPR009057">
    <property type="entry name" value="Homeodomain-like_sf"/>
</dbReference>
<dbReference type="InterPro" id="IPR001647">
    <property type="entry name" value="HTH_TetR"/>
</dbReference>
<name>A0A7H8XKH0_9ACTN</name>
<evidence type="ECO:0000256" key="1">
    <source>
        <dbReference type="ARBA" id="ARBA00023015"/>
    </source>
</evidence>
<organism evidence="4 5">
    <name type="scientific">Micromonospora carbonacea</name>
    <dbReference type="NCBI Taxonomy" id="47853"/>
    <lineage>
        <taxon>Bacteria</taxon>
        <taxon>Bacillati</taxon>
        <taxon>Actinomycetota</taxon>
        <taxon>Actinomycetes</taxon>
        <taxon>Micromonosporales</taxon>
        <taxon>Micromonosporaceae</taxon>
        <taxon>Micromonospora</taxon>
    </lineage>
</organism>
<dbReference type="EMBL" id="CP058322">
    <property type="protein sequence ID" value="QLD25446.1"/>
    <property type="molecule type" value="Genomic_DNA"/>
</dbReference>
<gene>
    <name evidence="4" type="ORF">HXZ27_15585</name>
</gene>
<keyword evidence="2" id="KW-0238">DNA-binding</keyword>
<dbReference type="PANTHER" id="PTHR30055:SF234">
    <property type="entry name" value="HTH-TYPE TRANSCRIPTIONAL REGULATOR BETI"/>
    <property type="match status" value="1"/>
</dbReference>
<keyword evidence="1" id="KW-0805">Transcription regulation</keyword>